<evidence type="ECO:0000313" key="4">
    <source>
        <dbReference type="Proteomes" id="UP000191408"/>
    </source>
</evidence>
<dbReference type="Proteomes" id="UP000191408">
    <property type="component" value="Unassembled WGS sequence"/>
</dbReference>
<feature type="signal peptide" evidence="1">
    <location>
        <begin position="1"/>
        <end position="19"/>
    </location>
</feature>
<dbReference type="OrthoDB" id="5100247at2759"/>
<keyword evidence="4" id="KW-1185">Reference proteome</keyword>
<accession>A0A1V6NTX9</accession>
<dbReference type="InterPro" id="IPR046925">
    <property type="entry name" value="WD-like_fungi"/>
</dbReference>
<comment type="caution">
    <text evidence="3">The sequence shown here is derived from an EMBL/GenBank/DDBJ whole genome shotgun (WGS) entry which is preliminary data.</text>
</comment>
<evidence type="ECO:0000313" key="3">
    <source>
        <dbReference type="EMBL" id="OQD68110.1"/>
    </source>
</evidence>
<dbReference type="Pfam" id="PF20493">
    <property type="entry name" value="WD-like_fungi"/>
    <property type="match status" value="1"/>
</dbReference>
<feature type="chain" id="PRO_5012325178" description="WD-like domain-containing protein" evidence="1">
    <location>
        <begin position="20"/>
        <end position="259"/>
    </location>
</feature>
<keyword evidence="1" id="KW-0732">Signal</keyword>
<name>A0A1V6NTX9_PENPO</name>
<evidence type="ECO:0000259" key="2">
    <source>
        <dbReference type="Pfam" id="PF20493"/>
    </source>
</evidence>
<feature type="domain" description="WD-like" evidence="2">
    <location>
        <begin position="49"/>
        <end position="258"/>
    </location>
</feature>
<reference evidence="4" key="1">
    <citation type="journal article" date="2017" name="Nat. Microbiol.">
        <title>Global analysis of biosynthetic gene clusters reveals vast potential of secondary metabolite production in Penicillium species.</title>
        <authorList>
            <person name="Nielsen J.C."/>
            <person name="Grijseels S."/>
            <person name="Prigent S."/>
            <person name="Ji B."/>
            <person name="Dainat J."/>
            <person name="Nielsen K.F."/>
            <person name="Frisvad J.C."/>
            <person name="Workman M."/>
            <person name="Nielsen J."/>
        </authorList>
    </citation>
    <scope>NUCLEOTIDE SEQUENCE [LARGE SCALE GENOMIC DNA]</scope>
    <source>
        <strain evidence="4">IBT 4502</strain>
    </source>
</reference>
<proteinExistence type="predicted"/>
<dbReference type="AlphaFoldDB" id="A0A1V6NTX9"/>
<evidence type="ECO:0000256" key="1">
    <source>
        <dbReference type="SAM" id="SignalP"/>
    </source>
</evidence>
<dbReference type="EMBL" id="MDYM01000003">
    <property type="protein sequence ID" value="OQD68110.1"/>
    <property type="molecule type" value="Genomic_DNA"/>
</dbReference>
<organism evidence="3 4">
    <name type="scientific">Penicillium polonicum</name>
    <dbReference type="NCBI Taxonomy" id="60169"/>
    <lineage>
        <taxon>Eukaryota</taxon>
        <taxon>Fungi</taxon>
        <taxon>Dikarya</taxon>
        <taxon>Ascomycota</taxon>
        <taxon>Pezizomycotina</taxon>
        <taxon>Eurotiomycetes</taxon>
        <taxon>Eurotiomycetidae</taxon>
        <taxon>Eurotiales</taxon>
        <taxon>Aspergillaceae</taxon>
        <taxon>Penicillium</taxon>
    </lineage>
</organism>
<protein>
    <recommendedName>
        <fullName evidence="2">WD-like domain-containing protein</fullName>
    </recommendedName>
</protein>
<gene>
    <name evidence="3" type="ORF">PENPOL_c003G04215</name>
</gene>
<sequence length="259" mass="29090">MRAFSIFSIFTLAQQLVAATSANEPEQSLPEQLFLDLHVQEVITNTSGMEVVEPWASMYVQAINERRFGDAVWARYHIGGDVEDGIIDGTNQTVLEIIEEDAREYRVNEPDHYATALAFYTQTSTTDTHAEVLNLIKRIGDEDISRIEKRKTYGISCSRNYLANSNGCLQLIEHMSQSKAYIGNRRAIYSWGSCYLRVGPYHGSGTDFNYWTAHAVAKLIEDECAYVPPCCNYKKTSGYSPKNGGHRKICLSSKRSGCS</sequence>